<protein>
    <submittedName>
        <fullName evidence="2">Putative membrane protein, TIGR04086 family</fullName>
    </submittedName>
</protein>
<keyword evidence="3" id="KW-1185">Reference proteome</keyword>
<organism evidence="2 3">
    <name type="scientific">Salibacterium qingdaonense</name>
    <dbReference type="NCBI Taxonomy" id="266892"/>
    <lineage>
        <taxon>Bacteria</taxon>
        <taxon>Bacillati</taxon>
        <taxon>Bacillota</taxon>
        <taxon>Bacilli</taxon>
        <taxon>Bacillales</taxon>
        <taxon>Bacillaceae</taxon>
    </lineage>
</organism>
<gene>
    <name evidence="2" type="ORF">SAMN04488054_10391</name>
</gene>
<dbReference type="Pfam" id="PF12670">
    <property type="entry name" value="DUF3792"/>
    <property type="match status" value="1"/>
</dbReference>
<feature type="transmembrane region" description="Helical" evidence="1">
    <location>
        <begin position="44"/>
        <end position="62"/>
    </location>
</feature>
<dbReference type="InterPro" id="IPR023804">
    <property type="entry name" value="DUF3792_TM"/>
</dbReference>
<dbReference type="NCBIfam" id="TIGR04086">
    <property type="entry name" value="TIGR04086_membr"/>
    <property type="match status" value="1"/>
</dbReference>
<reference evidence="2 3" key="1">
    <citation type="submission" date="2016-10" db="EMBL/GenBank/DDBJ databases">
        <authorList>
            <person name="de Groot N.N."/>
        </authorList>
    </citation>
    <scope>NUCLEOTIDE SEQUENCE [LARGE SCALE GENOMIC DNA]</scope>
    <source>
        <strain evidence="2 3">CGMCC 1.6134</strain>
    </source>
</reference>
<sequence length="124" mass="12832">MEGTGKIRGAGTGMIVIIGMLLISGIVAATVLRFTSVSEDSLRWLLLITAMISFFTGGLFAGRKTKEKGMITGATAAAGMILVFALLEYLGFDSTITAGQLLYFAAFAACAAFGGVIGVHSTSR</sequence>
<evidence type="ECO:0000313" key="2">
    <source>
        <dbReference type="EMBL" id="SFL64406.1"/>
    </source>
</evidence>
<dbReference type="AlphaFoldDB" id="A0A1I4JE60"/>
<feature type="transmembrane region" description="Helical" evidence="1">
    <location>
        <begin position="12"/>
        <end position="32"/>
    </location>
</feature>
<dbReference type="OrthoDB" id="2988991at2"/>
<proteinExistence type="predicted"/>
<dbReference type="RefSeq" id="WP_090925663.1">
    <property type="nucleotide sequence ID" value="NZ_FOTY01000003.1"/>
</dbReference>
<feature type="transmembrane region" description="Helical" evidence="1">
    <location>
        <begin position="101"/>
        <end position="119"/>
    </location>
</feature>
<feature type="transmembrane region" description="Helical" evidence="1">
    <location>
        <begin position="69"/>
        <end position="89"/>
    </location>
</feature>
<keyword evidence="1" id="KW-1133">Transmembrane helix</keyword>
<keyword evidence="1" id="KW-0472">Membrane</keyword>
<keyword evidence="1" id="KW-0812">Transmembrane</keyword>
<dbReference type="EMBL" id="FOTY01000003">
    <property type="protein sequence ID" value="SFL64406.1"/>
    <property type="molecule type" value="Genomic_DNA"/>
</dbReference>
<dbReference type="Proteomes" id="UP000199668">
    <property type="component" value="Unassembled WGS sequence"/>
</dbReference>
<evidence type="ECO:0000313" key="3">
    <source>
        <dbReference type="Proteomes" id="UP000199668"/>
    </source>
</evidence>
<accession>A0A1I4JE60</accession>
<evidence type="ECO:0000256" key="1">
    <source>
        <dbReference type="SAM" id="Phobius"/>
    </source>
</evidence>
<dbReference type="STRING" id="266892.SAMN04488054_10391"/>
<name>A0A1I4JE60_9BACI</name>